<proteinExistence type="predicted"/>
<dbReference type="InterPro" id="IPR046783">
    <property type="entry name" value="HTH_63"/>
</dbReference>
<dbReference type="KEGG" id="srub:C2R22_06385"/>
<evidence type="ECO:0000313" key="2">
    <source>
        <dbReference type="Proteomes" id="UP000236584"/>
    </source>
</evidence>
<gene>
    <name evidence="1" type="ORF">C2R22_06385</name>
</gene>
<protein>
    <submittedName>
        <fullName evidence="1">Uncharacterized protein</fullName>
    </submittedName>
</protein>
<evidence type="ECO:0000313" key="1">
    <source>
        <dbReference type="EMBL" id="AUV81335.1"/>
    </source>
</evidence>
<sequence>MFGANDQQNAVVARLRELEDSGRIETYDVFVWDGRVRLNGGEGRTPAAVTAYEEFDSWADATGVDIDPFFTVRERESFVDGLARELVLPVMCLEVRDDDGIETVAPNFDGSEITTVQDCLDELETLDASPELVAAE</sequence>
<dbReference type="AlphaFoldDB" id="A0A2I8VHD1"/>
<dbReference type="EMBL" id="CP026309">
    <property type="protein sequence ID" value="AUV81335.1"/>
    <property type="molecule type" value="Genomic_DNA"/>
</dbReference>
<reference evidence="1 2" key="1">
    <citation type="submission" date="2018-01" db="EMBL/GenBank/DDBJ databases">
        <title>Complete genome sequence of Salinigranum rubrum GX10T, an extremely halophilic archaeon isolated from a marine solar saltern.</title>
        <authorList>
            <person name="Han S."/>
        </authorList>
    </citation>
    <scope>NUCLEOTIDE SEQUENCE [LARGE SCALE GENOMIC DNA]</scope>
    <source>
        <strain evidence="1 2">GX10</strain>
    </source>
</reference>
<accession>A0A2I8VHD1</accession>
<dbReference type="Proteomes" id="UP000236584">
    <property type="component" value="Chromosome"/>
</dbReference>
<dbReference type="OrthoDB" id="204263at2157"/>
<organism evidence="1 2">
    <name type="scientific">Salinigranum rubrum</name>
    <dbReference type="NCBI Taxonomy" id="755307"/>
    <lineage>
        <taxon>Archaea</taxon>
        <taxon>Methanobacteriati</taxon>
        <taxon>Methanobacteriota</taxon>
        <taxon>Stenosarchaea group</taxon>
        <taxon>Halobacteria</taxon>
        <taxon>Halobacteriales</taxon>
        <taxon>Haloferacaceae</taxon>
        <taxon>Salinigranum</taxon>
    </lineage>
</organism>
<dbReference type="GeneID" id="35591701"/>
<dbReference type="Pfam" id="PF20575">
    <property type="entry name" value="HTH_63"/>
    <property type="match status" value="1"/>
</dbReference>
<name>A0A2I8VHD1_9EURY</name>
<keyword evidence="2" id="KW-1185">Reference proteome</keyword>
<dbReference type="RefSeq" id="WP_103425023.1">
    <property type="nucleotide sequence ID" value="NZ_CP026309.1"/>
</dbReference>